<comment type="caution">
    <text evidence="2">The sequence shown here is derived from an EMBL/GenBank/DDBJ whole genome shotgun (WGS) entry which is preliminary data.</text>
</comment>
<dbReference type="OrthoDB" id="2431475at2759"/>
<dbReference type="STRING" id="94208.A0A2S4KQS3"/>
<feature type="compositionally biased region" description="Acidic residues" evidence="1">
    <location>
        <begin position="392"/>
        <end position="402"/>
    </location>
</feature>
<feature type="compositionally biased region" description="Basic and acidic residues" evidence="1">
    <location>
        <begin position="379"/>
        <end position="391"/>
    </location>
</feature>
<name>A0A2S4KQS3_9HYPO</name>
<dbReference type="EMBL" id="PKSG01000833">
    <property type="protein sequence ID" value="POR32535.1"/>
    <property type="molecule type" value="Genomic_DNA"/>
</dbReference>
<feature type="compositionally biased region" description="Basic and acidic residues" evidence="1">
    <location>
        <begin position="148"/>
        <end position="214"/>
    </location>
</feature>
<accession>A0A2S4KQS3</accession>
<dbReference type="PANTHER" id="PTHR40132">
    <property type="entry name" value="PRE-MRNA-SPLICING FACTOR 38B"/>
    <property type="match status" value="1"/>
</dbReference>
<feature type="compositionally biased region" description="Basic and acidic residues" evidence="1">
    <location>
        <begin position="306"/>
        <end position="318"/>
    </location>
</feature>
<protein>
    <recommendedName>
        <fullName evidence="4">Pre-mRNA-splicing factor 38B</fullName>
    </recommendedName>
</protein>
<evidence type="ECO:0008006" key="4">
    <source>
        <dbReference type="Google" id="ProtNLM"/>
    </source>
</evidence>
<evidence type="ECO:0000256" key="1">
    <source>
        <dbReference type="SAM" id="MobiDB-lite"/>
    </source>
</evidence>
<dbReference type="AlphaFoldDB" id="A0A2S4KQS3"/>
<evidence type="ECO:0000313" key="3">
    <source>
        <dbReference type="Proteomes" id="UP000237481"/>
    </source>
</evidence>
<proteinExistence type="predicted"/>
<dbReference type="Proteomes" id="UP000237481">
    <property type="component" value="Unassembled WGS sequence"/>
</dbReference>
<gene>
    <name evidence="2" type="ORF">TPAR_07251</name>
</gene>
<evidence type="ECO:0000313" key="2">
    <source>
        <dbReference type="EMBL" id="POR32535.1"/>
    </source>
</evidence>
<feature type="region of interest" description="Disordered" evidence="1">
    <location>
        <begin position="127"/>
        <end position="327"/>
    </location>
</feature>
<organism evidence="2 3">
    <name type="scientific">Tolypocladium paradoxum</name>
    <dbReference type="NCBI Taxonomy" id="94208"/>
    <lineage>
        <taxon>Eukaryota</taxon>
        <taxon>Fungi</taxon>
        <taxon>Dikarya</taxon>
        <taxon>Ascomycota</taxon>
        <taxon>Pezizomycotina</taxon>
        <taxon>Sordariomycetes</taxon>
        <taxon>Hypocreomycetidae</taxon>
        <taxon>Hypocreales</taxon>
        <taxon>Ophiocordycipitaceae</taxon>
        <taxon>Tolypocladium</taxon>
    </lineage>
</organism>
<sequence>MSNDRILTDEYVAGVLAEEAARDCSLKFSALGMESSRADKKQAPAAQPKEKTRPLTDLRNYRPNTMFLERIIKGTDTHNKAKLANQAAESQARLKELELAEELKRLKTNPNASDIRRRQMGAIHAILGGKKRGRDGDDGPEAANPQPENRDKTEKTENPEKRHRDHKSSNREKCLFRDGRDESKRCRRSEPGHKRDSGPKKDEERSSRRNRDEDSGLGENRRNRHSRSRRERSTSPRRQGRSRSPGERTSKHRQRSRHRSPSKRGPASSRRAADGRRDDDSDYDLIGPAPPPRRRGRGTIGGASSLDRHFSESYDPKTDVQMGSDEETWDDAVEAYRDRQKLRQNQEKRIKEAGFADEQVRKVNGPAEDSEQHVVWSKAGEKRAWDKGKGLEDEDEDFDDAPDLLSGSS</sequence>
<dbReference type="PANTHER" id="PTHR40132:SF1">
    <property type="entry name" value="PRE-MRNA-SPLICING FACTOR 38B"/>
    <property type="match status" value="1"/>
</dbReference>
<feature type="region of interest" description="Disordered" evidence="1">
    <location>
        <begin position="33"/>
        <end position="62"/>
    </location>
</feature>
<reference evidence="2 3" key="1">
    <citation type="submission" date="2018-01" db="EMBL/GenBank/DDBJ databases">
        <title>Harnessing the power of phylogenomics to disentangle the directionality and signatures of interkingdom host jumping in the parasitic fungal genus Tolypocladium.</title>
        <authorList>
            <person name="Quandt C.A."/>
            <person name="Patterson W."/>
            <person name="Spatafora J.W."/>
        </authorList>
    </citation>
    <scope>NUCLEOTIDE SEQUENCE [LARGE SCALE GENOMIC DNA]</scope>
    <source>
        <strain evidence="2 3">NRBC 100945</strain>
    </source>
</reference>
<keyword evidence="3" id="KW-1185">Reference proteome</keyword>
<feature type="compositionally biased region" description="Basic and acidic residues" evidence="1">
    <location>
        <begin position="36"/>
        <end position="60"/>
    </location>
</feature>
<feature type="compositionally biased region" description="Basic residues" evidence="1">
    <location>
        <begin position="250"/>
        <end position="262"/>
    </location>
</feature>
<feature type="region of interest" description="Disordered" evidence="1">
    <location>
        <begin position="361"/>
        <end position="409"/>
    </location>
</feature>